<evidence type="ECO:0000313" key="3">
    <source>
        <dbReference type="EMBL" id="KAK6621176.1"/>
    </source>
</evidence>
<evidence type="ECO:0000313" key="4">
    <source>
        <dbReference type="Proteomes" id="UP001372834"/>
    </source>
</evidence>
<gene>
    <name evidence="3" type="ORF">RUM43_011482</name>
</gene>
<dbReference type="EMBL" id="JAWJWE010000039">
    <property type="protein sequence ID" value="KAK6621176.1"/>
    <property type="molecule type" value="Genomic_DNA"/>
</dbReference>
<reference evidence="3 4" key="1">
    <citation type="submission" date="2023-10" db="EMBL/GenBank/DDBJ databases">
        <title>Genomes of two closely related lineages of the louse Polyplax serrata with different host specificities.</title>
        <authorList>
            <person name="Martinu J."/>
            <person name="Tarabai H."/>
            <person name="Stefka J."/>
            <person name="Hypsa V."/>
        </authorList>
    </citation>
    <scope>NUCLEOTIDE SEQUENCE [LARGE SCALE GENOMIC DNA]</scope>
    <source>
        <strain evidence="3">HR10_N</strain>
    </source>
</reference>
<keyword evidence="1" id="KW-1133">Transmembrane helix</keyword>
<name>A0AAN8NTU0_POLSC</name>
<feature type="transmembrane region" description="Helical" evidence="1">
    <location>
        <begin position="447"/>
        <end position="470"/>
    </location>
</feature>
<keyword evidence="1" id="KW-0472">Membrane</keyword>
<accession>A0AAN8NTU0</accession>
<dbReference type="Proteomes" id="UP001372834">
    <property type="component" value="Unassembled WGS sequence"/>
</dbReference>
<sequence length="497" mass="56813">MTTTPLLVLFAVILTVEVTLTVSHRLITYPYPVNEWNSILVSSNPIRIFERKKNQTGYNLTDNKRNRRARRRSFEECPQNDFKCLYGADDDGNSFPDKYFDRYAESSDLNLEVDLPEKHQAEDEKRKSYWSMLHPQTHHHPYEDKNGWVTLDPVPWSTSKISKWHPNTEIQEAHSPWDHGPTTQRPVHQFWVSGSSYRPQKPHIQWGIGSNDIITDNKPSGFPTGNLNAFPSHGYSQPSYNEYRDPYKKFHQNNGFQVDDYNSRYPPKSHPATYPSQGNGEWVLLSTKKGYSQPNKWSGKASDLTKANDRMSWSRKIRPTEISRYHEEDLKDKKRLLANGKNNTEQNLDEKVMIPLKILLPESEKTESDSTTRKVRLQVLPSSGSTSLTHGGMLEVDSNTQTVNEAIEEANLKKLQNVANVKKNKIRGYKLIPANLATGKSASQRSALTLAAVGAGMIPATMAVLLPMAIERSRRSLNYLQPSYQEYRRNIATDILP</sequence>
<keyword evidence="2" id="KW-0732">Signal</keyword>
<proteinExistence type="predicted"/>
<feature type="signal peptide" evidence="2">
    <location>
        <begin position="1"/>
        <end position="21"/>
    </location>
</feature>
<evidence type="ECO:0000256" key="2">
    <source>
        <dbReference type="SAM" id="SignalP"/>
    </source>
</evidence>
<protein>
    <submittedName>
        <fullName evidence="3">Uncharacterized protein</fullName>
    </submittedName>
</protein>
<keyword evidence="1" id="KW-0812">Transmembrane</keyword>
<feature type="chain" id="PRO_5042910210" evidence="2">
    <location>
        <begin position="22"/>
        <end position="497"/>
    </location>
</feature>
<evidence type="ECO:0000256" key="1">
    <source>
        <dbReference type="SAM" id="Phobius"/>
    </source>
</evidence>
<dbReference type="AlphaFoldDB" id="A0AAN8NTU0"/>
<comment type="caution">
    <text evidence="3">The sequence shown here is derived from an EMBL/GenBank/DDBJ whole genome shotgun (WGS) entry which is preliminary data.</text>
</comment>
<organism evidence="3 4">
    <name type="scientific">Polyplax serrata</name>
    <name type="common">Common mouse louse</name>
    <dbReference type="NCBI Taxonomy" id="468196"/>
    <lineage>
        <taxon>Eukaryota</taxon>
        <taxon>Metazoa</taxon>
        <taxon>Ecdysozoa</taxon>
        <taxon>Arthropoda</taxon>
        <taxon>Hexapoda</taxon>
        <taxon>Insecta</taxon>
        <taxon>Pterygota</taxon>
        <taxon>Neoptera</taxon>
        <taxon>Paraneoptera</taxon>
        <taxon>Psocodea</taxon>
        <taxon>Troctomorpha</taxon>
        <taxon>Phthiraptera</taxon>
        <taxon>Anoplura</taxon>
        <taxon>Polyplacidae</taxon>
        <taxon>Polyplax</taxon>
    </lineage>
</organism>